<sequence length="245" mass="26579">MSSTVEISAYEDRRKSQNREAQRRYRQKLRRKKRSSLPSSDELSGPTAFGMQLLPGMQQMAFGNASSGYDLHRECHPECGEALTIDYGNAPQHSEGNTQARIASGGVVSLDFADASWSHTPSMPASISRSSRNLPSGEVPLSPTSLDRHASEMPANADNSAAAPSLASRKPPGPDGTSVAQTKLISKACGMVEELRKLYDLGVELELLHLETNLPVYLAEIERLIHLSGQRMRDRSSAADNGSSI</sequence>
<evidence type="ECO:0000313" key="2">
    <source>
        <dbReference type="Proteomes" id="UP001148737"/>
    </source>
</evidence>
<comment type="caution">
    <text evidence="1">The sequence shown here is derived from an EMBL/GenBank/DDBJ whole genome shotgun (WGS) entry which is preliminary data.</text>
</comment>
<evidence type="ECO:0000313" key="1">
    <source>
        <dbReference type="EMBL" id="KAJ3472524.1"/>
    </source>
</evidence>
<proteinExistence type="predicted"/>
<reference evidence="1" key="1">
    <citation type="submission" date="2022-07" db="EMBL/GenBank/DDBJ databases">
        <title>Genome Sequence of Lecanicillium saksenae.</title>
        <authorList>
            <person name="Buettner E."/>
        </authorList>
    </citation>
    <scope>NUCLEOTIDE SEQUENCE</scope>
    <source>
        <strain evidence="1">VT-O1</strain>
    </source>
</reference>
<dbReference type="Proteomes" id="UP001148737">
    <property type="component" value="Unassembled WGS sequence"/>
</dbReference>
<keyword evidence="2" id="KW-1185">Reference proteome</keyword>
<dbReference type="EMBL" id="JANAKD010003049">
    <property type="protein sequence ID" value="KAJ3472524.1"/>
    <property type="molecule type" value="Genomic_DNA"/>
</dbReference>
<accession>A0ACC1QEA6</accession>
<protein>
    <submittedName>
        <fullName evidence="1">Uncharacterized protein</fullName>
    </submittedName>
</protein>
<organism evidence="1 2">
    <name type="scientific">Lecanicillium saksenae</name>
    <dbReference type="NCBI Taxonomy" id="468837"/>
    <lineage>
        <taxon>Eukaryota</taxon>
        <taxon>Fungi</taxon>
        <taxon>Dikarya</taxon>
        <taxon>Ascomycota</taxon>
        <taxon>Pezizomycotina</taxon>
        <taxon>Sordariomycetes</taxon>
        <taxon>Hypocreomycetidae</taxon>
        <taxon>Hypocreales</taxon>
        <taxon>Cordycipitaceae</taxon>
        <taxon>Lecanicillium</taxon>
    </lineage>
</organism>
<gene>
    <name evidence="1" type="ORF">NLG97_g10918</name>
</gene>
<name>A0ACC1QEA6_9HYPO</name>